<name>A0A2V3XYV5_9FIRM</name>
<reference evidence="1 2" key="1">
    <citation type="submission" date="2018-05" db="EMBL/GenBank/DDBJ databases">
        <title>Genomic Encyclopedia of Type Strains, Phase IV (KMG-IV): sequencing the most valuable type-strain genomes for metagenomic binning, comparative biology and taxonomic classification.</title>
        <authorList>
            <person name="Goeker M."/>
        </authorList>
    </citation>
    <scope>NUCLEOTIDE SEQUENCE [LARGE SCALE GENOMIC DNA]</scope>
    <source>
        <strain evidence="1 2">DSM 24995</strain>
    </source>
</reference>
<evidence type="ECO:0000313" key="1">
    <source>
        <dbReference type="EMBL" id="PXX47862.1"/>
    </source>
</evidence>
<dbReference type="EMBL" id="QJKD01000019">
    <property type="protein sequence ID" value="PXX47862.1"/>
    <property type="molecule type" value="Genomic_DNA"/>
</dbReference>
<evidence type="ECO:0008006" key="3">
    <source>
        <dbReference type="Google" id="ProtNLM"/>
    </source>
</evidence>
<keyword evidence="2" id="KW-1185">Reference proteome</keyword>
<sequence>MTELFEQDRKTDNRQSSKGNQLKWYNGNTWYKADYTGYEGLAEYMVSHLLVLSDLKKNDVCLYDTEQIRYKKNMFHGCKSTNFLSDGWQLITLERLFKNFFGESLMTSMYKITSYEERIKFMVDQIIRITGLTDFGKYVSRLITIDALFLNEDRHTHNIAVLIDSYNQFHYCPFFDHGASLLSDTSMDYPLNQEVYPLMNEVKSKTFCSSFDEQLDIVEKLYGRQITFRFTKQEVHRLIMSEPYYPIEIKNRAEDILLYQMKKYAYLFL</sequence>
<dbReference type="AlphaFoldDB" id="A0A2V3XYV5"/>
<organism evidence="1 2">
    <name type="scientific">Hungatella effluvii</name>
    <dbReference type="NCBI Taxonomy" id="1096246"/>
    <lineage>
        <taxon>Bacteria</taxon>
        <taxon>Bacillati</taxon>
        <taxon>Bacillota</taxon>
        <taxon>Clostridia</taxon>
        <taxon>Lachnospirales</taxon>
        <taxon>Lachnospiraceae</taxon>
        <taxon>Hungatella</taxon>
    </lineage>
</organism>
<dbReference type="Gene3D" id="1.10.1070.20">
    <property type="match status" value="1"/>
</dbReference>
<accession>A0A2V3XYV5</accession>
<comment type="caution">
    <text evidence="1">The sequence shown here is derived from an EMBL/GenBank/DDBJ whole genome shotgun (WGS) entry which is preliminary data.</text>
</comment>
<protein>
    <recommendedName>
        <fullName evidence="3">HipA-like protein</fullName>
    </recommendedName>
</protein>
<dbReference type="Proteomes" id="UP000248057">
    <property type="component" value="Unassembled WGS sequence"/>
</dbReference>
<proteinExistence type="predicted"/>
<gene>
    <name evidence="1" type="ORF">DFR60_11931</name>
</gene>
<dbReference type="RefSeq" id="WP_110325545.1">
    <property type="nucleotide sequence ID" value="NZ_JAWYNG010000121.1"/>
</dbReference>
<dbReference type="GeneID" id="86064289"/>
<evidence type="ECO:0000313" key="2">
    <source>
        <dbReference type="Proteomes" id="UP000248057"/>
    </source>
</evidence>